<keyword evidence="2" id="KW-0067">ATP-binding</keyword>
<dbReference type="EMBL" id="CAACVS010000059">
    <property type="protein sequence ID" value="VEU35429.1"/>
    <property type="molecule type" value="Genomic_DNA"/>
</dbReference>
<evidence type="ECO:0000313" key="5">
    <source>
        <dbReference type="EMBL" id="VEU35429.1"/>
    </source>
</evidence>
<dbReference type="GO" id="GO:0005829">
    <property type="term" value="C:cytosol"/>
    <property type="evidence" value="ECO:0007669"/>
    <property type="project" value="TreeGrafter"/>
</dbReference>
<dbReference type="SUPFAM" id="SSF52402">
    <property type="entry name" value="Adenine nucleotide alpha hydrolases-like"/>
    <property type="match status" value="1"/>
</dbReference>
<protein>
    <recommendedName>
        <fullName evidence="4">Asparagine synthetase domain-containing protein</fullName>
    </recommendedName>
</protein>
<accession>A0A448Z0E6</accession>
<dbReference type="CDD" id="cd01991">
    <property type="entry name" value="Asn_synthase_B_C"/>
    <property type="match status" value="1"/>
</dbReference>
<dbReference type="PANTHER" id="PTHR11772:SF46">
    <property type="entry name" value="ASPARAGINE SYNTHETASE DOMAIN-CONTAINING PROTEIN"/>
    <property type="match status" value="1"/>
</dbReference>
<dbReference type="InterPro" id="IPR050795">
    <property type="entry name" value="Asn_Synthetase"/>
</dbReference>
<proteinExistence type="predicted"/>
<sequence length="415" mass="45126">MSSPSSGKDAKICNYEPIDFDSLGLEWRHEENERKDPRSVRMAAECKRRLTRATQNCIDSIRKRKEKEDNNTNNNNNKSGGGTLGLILSGGVDTCAILEAATDLGIVFDAAITVVIGDTSPDELYSKYAAHKHGLTERHHVVKMTPEDLVGVHLPRTIKTLAVWDGMTIRNSLVISAAFQKAEKLGLTDVLVGDGADELFGGYSFTWGDAGDPAGWKDKRDKMCEKWTFATDDLAASFGLVAHAPYEDQEEMVGWALSETQRIDCIADDRCEIQLLLGEPYAVHTTGKVLLREAFRTGSSWRRKDPIEKGSGATVIGHDEYWGDVLPDGEFATATAALETEEGIFVGTKENLVNFRIYVDSFGGIVHPTRKRLPEGGGGCTGCGFELAYPGAMFCHICGAYPCRPLPPGGTGASG</sequence>
<dbReference type="InterPro" id="IPR014729">
    <property type="entry name" value="Rossmann-like_a/b/a_fold"/>
</dbReference>
<dbReference type="GO" id="GO:0006529">
    <property type="term" value="P:asparagine biosynthetic process"/>
    <property type="evidence" value="ECO:0007669"/>
    <property type="project" value="InterPro"/>
</dbReference>
<gene>
    <name evidence="5" type="ORF">PSNMU_V1.4_AUG-EV-PASAV3_0022020</name>
</gene>
<dbReference type="PANTHER" id="PTHR11772">
    <property type="entry name" value="ASPARAGINE SYNTHETASE"/>
    <property type="match status" value="1"/>
</dbReference>
<keyword evidence="6" id="KW-1185">Reference proteome</keyword>
<evidence type="ECO:0000259" key="4">
    <source>
        <dbReference type="Pfam" id="PF00733"/>
    </source>
</evidence>
<dbReference type="OrthoDB" id="42892at2759"/>
<dbReference type="Proteomes" id="UP000291116">
    <property type="component" value="Unassembled WGS sequence"/>
</dbReference>
<dbReference type="AlphaFoldDB" id="A0A448Z0E6"/>
<keyword evidence="1" id="KW-0547">Nucleotide-binding</keyword>
<dbReference type="Pfam" id="PF00733">
    <property type="entry name" value="Asn_synthase"/>
    <property type="match status" value="1"/>
</dbReference>
<dbReference type="GO" id="GO:0004066">
    <property type="term" value="F:asparagine synthase (glutamine-hydrolyzing) activity"/>
    <property type="evidence" value="ECO:0007669"/>
    <property type="project" value="InterPro"/>
</dbReference>
<name>A0A448Z0E6_9STRA</name>
<evidence type="ECO:0000256" key="2">
    <source>
        <dbReference type="ARBA" id="ARBA00022840"/>
    </source>
</evidence>
<evidence type="ECO:0000313" key="6">
    <source>
        <dbReference type="Proteomes" id="UP000291116"/>
    </source>
</evidence>
<dbReference type="Gene3D" id="3.40.50.620">
    <property type="entry name" value="HUPs"/>
    <property type="match status" value="1"/>
</dbReference>
<reference evidence="5 6" key="1">
    <citation type="submission" date="2019-01" db="EMBL/GenBank/DDBJ databases">
        <authorList>
            <person name="Ferrante I. M."/>
        </authorList>
    </citation>
    <scope>NUCLEOTIDE SEQUENCE [LARGE SCALE GENOMIC DNA]</scope>
    <source>
        <strain evidence="5 6">B856</strain>
    </source>
</reference>
<feature type="region of interest" description="Disordered" evidence="3">
    <location>
        <begin position="60"/>
        <end position="82"/>
    </location>
</feature>
<evidence type="ECO:0000256" key="1">
    <source>
        <dbReference type="ARBA" id="ARBA00022741"/>
    </source>
</evidence>
<evidence type="ECO:0000256" key="3">
    <source>
        <dbReference type="SAM" id="MobiDB-lite"/>
    </source>
</evidence>
<dbReference type="InterPro" id="IPR001962">
    <property type="entry name" value="Asn_synthase"/>
</dbReference>
<dbReference type="GO" id="GO:0005524">
    <property type="term" value="F:ATP binding"/>
    <property type="evidence" value="ECO:0007669"/>
    <property type="project" value="UniProtKB-KW"/>
</dbReference>
<feature type="domain" description="Asparagine synthetase" evidence="4">
    <location>
        <begin position="83"/>
        <end position="205"/>
    </location>
</feature>
<organism evidence="5 6">
    <name type="scientific">Pseudo-nitzschia multistriata</name>
    <dbReference type="NCBI Taxonomy" id="183589"/>
    <lineage>
        <taxon>Eukaryota</taxon>
        <taxon>Sar</taxon>
        <taxon>Stramenopiles</taxon>
        <taxon>Ochrophyta</taxon>
        <taxon>Bacillariophyta</taxon>
        <taxon>Bacillariophyceae</taxon>
        <taxon>Bacillariophycidae</taxon>
        <taxon>Bacillariales</taxon>
        <taxon>Bacillariaceae</taxon>
        <taxon>Pseudo-nitzschia</taxon>
    </lineage>
</organism>